<feature type="transmembrane region" description="Helical" evidence="14">
    <location>
        <begin position="12"/>
        <end position="30"/>
    </location>
</feature>
<evidence type="ECO:0000256" key="8">
    <source>
        <dbReference type="ARBA" id="ARBA00022989"/>
    </source>
</evidence>
<dbReference type="PANTHER" id="PTHR36570">
    <property type="entry name" value="DISULFIDE BOND FORMATION PROTEIN B"/>
    <property type="match status" value="1"/>
</dbReference>
<evidence type="ECO:0000313" key="15">
    <source>
        <dbReference type="EMBL" id="OIQ87133.1"/>
    </source>
</evidence>
<keyword evidence="8 14" id="KW-1133">Transmembrane helix</keyword>
<dbReference type="InterPro" id="IPR050183">
    <property type="entry name" value="DsbB"/>
</dbReference>
<dbReference type="InterPro" id="IPR023380">
    <property type="entry name" value="DsbB-like_sf"/>
</dbReference>
<keyword evidence="5" id="KW-0997">Cell inner membrane</keyword>
<accession>A0A1J5RG84</accession>
<keyword evidence="7" id="KW-0249">Electron transport</keyword>
<evidence type="ECO:0000256" key="11">
    <source>
        <dbReference type="ARBA" id="ARBA00023157"/>
    </source>
</evidence>
<keyword evidence="11" id="KW-1015">Disulfide bond</keyword>
<evidence type="ECO:0000256" key="6">
    <source>
        <dbReference type="ARBA" id="ARBA00022692"/>
    </source>
</evidence>
<evidence type="ECO:0000256" key="5">
    <source>
        <dbReference type="ARBA" id="ARBA00022519"/>
    </source>
</evidence>
<protein>
    <submittedName>
        <fullName evidence="15">Disulfide bond formation protein B</fullName>
    </submittedName>
</protein>
<keyword evidence="6 14" id="KW-0812">Transmembrane</keyword>
<keyword evidence="13" id="KW-0676">Redox-active center</keyword>
<keyword evidence="3" id="KW-0813">Transport</keyword>
<evidence type="ECO:0000256" key="10">
    <source>
        <dbReference type="ARBA" id="ARBA00023136"/>
    </source>
</evidence>
<evidence type="ECO:0000256" key="4">
    <source>
        <dbReference type="ARBA" id="ARBA00022475"/>
    </source>
</evidence>
<keyword evidence="12" id="KW-0143">Chaperone</keyword>
<reference evidence="15" key="1">
    <citation type="submission" date="2016-10" db="EMBL/GenBank/DDBJ databases">
        <title>Sequence of Gallionella enrichment culture.</title>
        <authorList>
            <person name="Poehlein A."/>
            <person name="Muehling M."/>
            <person name="Daniel R."/>
        </authorList>
    </citation>
    <scope>NUCLEOTIDE SEQUENCE</scope>
</reference>
<name>A0A1J5RG84_9ZZZZ</name>
<dbReference type="PANTHER" id="PTHR36570:SF3">
    <property type="entry name" value="DISULFIDE BOND FORMATION PROTEIN B"/>
    <property type="match status" value="1"/>
</dbReference>
<evidence type="ECO:0000256" key="3">
    <source>
        <dbReference type="ARBA" id="ARBA00022448"/>
    </source>
</evidence>
<dbReference type="GO" id="GO:0005886">
    <property type="term" value="C:plasma membrane"/>
    <property type="evidence" value="ECO:0007669"/>
    <property type="project" value="UniProtKB-SubCell"/>
</dbReference>
<dbReference type="InterPro" id="IPR022920">
    <property type="entry name" value="Disulphide_bond_form_DsbB"/>
</dbReference>
<evidence type="ECO:0000256" key="7">
    <source>
        <dbReference type="ARBA" id="ARBA00022982"/>
    </source>
</evidence>
<keyword evidence="9" id="KW-0560">Oxidoreductase</keyword>
<evidence type="ECO:0000256" key="2">
    <source>
        <dbReference type="ARBA" id="ARBA00008823"/>
    </source>
</evidence>
<evidence type="ECO:0000256" key="1">
    <source>
        <dbReference type="ARBA" id="ARBA00004429"/>
    </source>
</evidence>
<dbReference type="GO" id="GO:0015035">
    <property type="term" value="F:protein-disulfide reductase activity"/>
    <property type="evidence" value="ECO:0007669"/>
    <property type="project" value="InterPro"/>
</dbReference>
<proteinExistence type="inferred from homology"/>
<comment type="similarity">
    <text evidence="2">Belongs to the DsbB family.</text>
</comment>
<dbReference type="Gene3D" id="1.20.1550.10">
    <property type="entry name" value="DsbB-like"/>
    <property type="match status" value="1"/>
</dbReference>
<keyword evidence="10 14" id="KW-0472">Membrane</keyword>
<evidence type="ECO:0000256" key="14">
    <source>
        <dbReference type="SAM" id="Phobius"/>
    </source>
</evidence>
<comment type="caution">
    <text evidence="15">The sequence shown here is derived from an EMBL/GenBank/DDBJ whole genome shotgun (WGS) entry which is preliminary data.</text>
</comment>
<dbReference type="GO" id="GO:0006457">
    <property type="term" value="P:protein folding"/>
    <property type="evidence" value="ECO:0007669"/>
    <property type="project" value="InterPro"/>
</dbReference>
<dbReference type="EMBL" id="MLJW01000439">
    <property type="protein sequence ID" value="OIQ87133.1"/>
    <property type="molecule type" value="Genomic_DNA"/>
</dbReference>
<feature type="transmembrane region" description="Helical" evidence="14">
    <location>
        <begin position="145"/>
        <end position="163"/>
    </location>
</feature>
<evidence type="ECO:0000256" key="13">
    <source>
        <dbReference type="ARBA" id="ARBA00023284"/>
    </source>
</evidence>
<dbReference type="Pfam" id="PF02600">
    <property type="entry name" value="DsbB"/>
    <property type="match status" value="1"/>
</dbReference>
<evidence type="ECO:0000256" key="12">
    <source>
        <dbReference type="ARBA" id="ARBA00023186"/>
    </source>
</evidence>
<feature type="transmembrane region" description="Helical" evidence="14">
    <location>
        <begin position="72"/>
        <end position="91"/>
    </location>
</feature>
<dbReference type="InterPro" id="IPR003752">
    <property type="entry name" value="DiS_bond_form_DsbB/BdbC"/>
</dbReference>
<gene>
    <name evidence="15" type="primary">dsbB_8</name>
    <name evidence="15" type="ORF">GALL_310210</name>
</gene>
<dbReference type="SUPFAM" id="SSF158442">
    <property type="entry name" value="DsbB-like"/>
    <property type="match status" value="1"/>
</dbReference>
<keyword evidence="4" id="KW-1003">Cell membrane</keyword>
<comment type="subcellular location">
    <subcellularLocation>
        <location evidence="1">Cell inner membrane</location>
        <topology evidence="1">Multi-pass membrane protein</topology>
    </subcellularLocation>
</comment>
<evidence type="ECO:0000256" key="9">
    <source>
        <dbReference type="ARBA" id="ARBA00023002"/>
    </source>
</evidence>
<dbReference type="AlphaFoldDB" id="A0A1J5RG84"/>
<sequence length="166" mass="18169">MPNRILAGRAGYLLGFVASFALVAFGLYIQVRNNLEPCPLCIFQRIAFMTTGVLFLLSAIHNPQGVMRRLHGVLQLLAAASGAGIAIRQIWIQNHADEVMAECGAGMSYLFEHFPLRKFLQLVFRGTGECSVVDWTWLGFSIPQLSLAAFAGLAGYAVLLAVVKKR</sequence>
<feature type="transmembrane region" description="Helical" evidence="14">
    <location>
        <begin position="42"/>
        <end position="60"/>
    </location>
</feature>
<organism evidence="15">
    <name type="scientific">mine drainage metagenome</name>
    <dbReference type="NCBI Taxonomy" id="410659"/>
    <lineage>
        <taxon>unclassified sequences</taxon>
        <taxon>metagenomes</taxon>
        <taxon>ecological metagenomes</taxon>
    </lineage>
</organism>
<dbReference type="HAMAP" id="MF_00286">
    <property type="entry name" value="DsbB"/>
    <property type="match status" value="1"/>
</dbReference>